<dbReference type="PANTHER" id="PTHR21139:SF42">
    <property type="entry name" value="TRIOSEPHOSPHATE ISOMERASE"/>
    <property type="match status" value="1"/>
</dbReference>
<evidence type="ECO:0000256" key="7">
    <source>
        <dbReference type="ARBA" id="ARBA00023152"/>
    </source>
</evidence>
<keyword evidence="5 9" id="KW-0312">Gluconeogenesis</keyword>
<dbReference type="PANTHER" id="PTHR21139">
    <property type="entry name" value="TRIOSEPHOSPHATE ISOMERASE"/>
    <property type="match status" value="1"/>
</dbReference>
<evidence type="ECO:0000313" key="12">
    <source>
        <dbReference type="Proteomes" id="UP000295184"/>
    </source>
</evidence>
<evidence type="ECO:0000313" key="11">
    <source>
        <dbReference type="EMBL" id="TCL61645.1"/>
    </source>
</evidence>
<keyword evidence="7 9" id="KW-0324">Glycolysis</keyword>
<dbReference type="PROSITE" id="PS00171">
    <property type="entry name" value="TIM_1"/>
    <property type="match status" value="1"/>
</dbReference>
<reference evidence="11 12" key="1">
    <citation type="submission" date="2019-03" db="EMBL/GenBank/DDBJ databases">
        <title>Genomic Encyclopedia of Type Strains, Phase IV (KMG-IV): sequencing the most valuable type-strain genomes for metagenomic binning, comparative biology and taxonomic classification.</title>
        <authorList>
            <person name="Goeker M."/>
        </authorList>
    </citation>
    <scope>NUCLEOTIDE SEQUENCE [LARGE SCALE GENOMIC DNA]</scope>
    <source>
        <strain evidence="11 12">DSM 100451</strain>
    </source>
</reference>
<gene>
    <name evidence="9" type="primary">tpiA</name>
    <name evidence="11" type="ORF">EDD77_10199</name>
</gene>
<dbReference type="GO" id="GO:0006094">
    <property type="term" value="P:gluconeogenesis"/>
    <property type="evidence" value="ECO:0007669"/>
    <property type="project" value="UniProtKB-UniRule"/>
</dbReference>
<feature type="binding site" evidence="9">
    <location>
        <begin position="237"/>
        <end position="238"/>
    </location>
    <ligand>
        <name>substrate</name>
    </ligand>
</feature>
<comment type="caution">
    <text evidence="11">The sequence shown here is derived from an EMBL/GenBank/DDBJ whole genome shotgun (WGS) entry which is preliminary data.</text>
</comment>
<comment type="subunit">
    <text evidence="9 10">Homodimer.</text>
</comment>
<evidence type="ECO:0000256" key="5">
    <source>
        <dbReference type="ARBA" id="ARBA00022432"/>
    </source>
</evidence>
<sequence>MDKANRKAIIAGNWKMNKTATEAVELIDALIPAVKDADCEVVICTPFTTLATAVEKTKGTNIHVGAENVHFEKSGAFTGEISADMLVDLGVEYVITGHSERRQYFAETDETVNKRTLAALNAGLKVLVCVGENLTQREQGVTEELVRMQTKIALNGVTAEQMANVIIAYEPVWAIGTGKTATSDQAQEVCAAIRKVLGEVYGEAVAKATTIQYGGSMNAGNAEELLGKPDVDGGLIGGASLKADAFATIVAAASK</sequence>
<evidence type="ECO:0000256" key="3">
    <source>
        <dbReference type="ARBA" id="ARBA00011940"/>
    </source>
</evidence>
<dbReference type="InterPro" id="IPR000652">
    <property type="entry name" value="Triosephosphate_isomerase"/>
</dbReference>
<comment type="pathway">
    <text evidence="1 9 10">Carbohydrate degradation; glycolysis; D-glyceraldehyde 3-phosphate from glycerone phosphate: step 1/1.</text>
</comment>
<feature type="binding site" evidence="9">
    <location>
        <position position="216"/>
    </location>
    <ligand>
        <name>substrate</name>
    </ligand>
</feature>
<dbReference type="HAMAP" id="MF_00147_B">
    <property type="entry name" value="TIM_B"/>
    <property type="match status" value="1"/>
</dbReference>
<comment type="similarity">
    <text evidence="2 9 10">Belongs to the triosephosphate isomerase family.</text>
</comment>
<dbReference type="GO" id="GO:0006096">
    <property type="term" value="P:glycolytic process"/>
    <property type="evidence" value="ECO:0007669"/>
    <property type="project" value="UniProtKB-UniRule"/>
</dbReference>
<organism evidence="11 12">
    <name type="scientific">Allofournierella massiliensis</name>
    <dbReference type="NCBI Taxonomy" id="1650663"/>
    <lineage>
        <taxon>Bacteria</taxon>
        <taxon>Bacillati</taxon>
        <taxon>Bacillota</taxon>
        <taxon>Clostridia</taxon>
        <taxon>Eubacteriales</taxon>
        <taxon>Oscillospiraceae</taxon>
        <taxon>Allofournierella</taxon>
    </lineage>
</organism>
<dbReference type="InterPro" id="IPR035990">
    <property type="entry name" value="TIM_sf"/>
</dbReference>
<comment type="subcellular location">
    <subcellularLocation>
        <location evidence="9 10">Cytoplasm</location>
    </subcellularLocation>
</comment>
<evidence type="ECO:0000256" key="8">
    <source>
        <dbReference type="ARBA" id="ARBA00023235"/>
    </source>
</evidence>
<dbReference type="OrthoDB" id="9809429at2"/>
<accession>A0A4R1R7P0</accession>
<dbReference type="AlphaFoldDB" id="A0A4R1R7P0"/>
<comment type="function">
    <text evidence="9">Involved in the gluconeogenesis. Catalyzes stereospecifically the conversion of dihydroxyacetone phosphate (DHAP) to D-glyceraldehyde-3-phosphate (G3P).</text>
</comment>
<dbReference type="InterPro" id="IPR022896">
    <property type="entry name" value="TrioseP_Isoase_bac/euk"/>
</dbReference>
<dbReference type="InterPro" id="IPR020861">
    <property type="entry name" value="Triosephosphate_isomerase_AS"/>
</dbReference>
<dbReference type="SUPFAM" id="SSF51351">
    <property type="entry name" value="Triosephosphate isomerase (TIM)"/>
    <property type="match status" value="1"/>
</dbReference>
<dbReference type="RefSeq" id="WP_058964113.1">
    <property type="nucleotide sequence ID" value="NZ_CABKVM010000016.1"/>
</dbReference>
<dbReference type="CDD" id="cd00311">
    <property type="entry name" value="TIM"/>
    <property type="match status" value="1"/>
</dbReference>
<evidence type="ECO:0000256" key="1">
    <source>
        <dbReference type="ARBA" id="ARBA00004680"/>
    </source>
</evidence>
<keyword evidence="6 9" id="KW-0963">Cytoplasm</keyword>
<proteinExistence type="inferred from homology"/>
<dbReference type="Proteomes" id="UP000295184">
    <property type="component" value="Unassembled WGS sequence"/>
</dbReference>
<feature type="active site" description="Electrophile" evidence="9">
    <location>
        <position position="98"/>
    </location>
</feature>
<evidence type="ECO:0000256" key="10">
    <source>
        <dbReference type="RuleBase" id="RU363013"/>
    </source>
</evidence>
<feature type="binding site" evidence="9">
    <location>
        <position position="176"/>
    </location>
    <ligand>
        <name>substrate</name>
    </ligand>
</feature>
<evidence type="ECO:0000256" key="4">
    <source>
        <dbReference type="ARBA" id="ARBA00019397"/>
    </source>
</evidence>
<dbReference type="InterPro" id="IPR013785">
    <property type="entry name" value="Aldolase_TIM"/>
</dbReference>
<dbReference type="Pfam" id="PF00121">
    <property type="entry name" value="TIM"/>
    <property type="match status" value="1"/>
</dbReference>
<dbReference type="PROSITE" id="PS51440">
    <property type="entry name" value="TIM_2"/>
    <property type="match status" value="1"/>
</dbReference>
<dbReference type="EC" id="5.3.1.1" evidence="3 9"/>
<dbReference type="NCBIfam" id="TIGR00419">
    <property type="entry name" value="tim"/>
    <property type="match status" value="1"/>
</dbReference>
<dbReference type="UniPathway" id="UPA00138"/>
<dbReference type="UniPathway" id="UPA00109">
    <property type="reaction ID" value="UER00189"/>
</dbReference>
<dbReference type="GO" id="GO:0019563">
    <property type="term" value="P:glycerol catabolic process"/>
    <property type="evidence" value="ECO:0007669"/>
    <property type="project" value="TreeGrafter"/>
</dbReference>
<dbReference type="GO" id="GO:0005829">
    <property type="term" value="C:cytosol"/>
    <property type="evidence" value="ECO:0007669"/>
    <property type="project" value="TreeGrafter"/>
</dbReference>
<keyword evidence="8 9" id="KW-0413">Isomerase</keyword>
<dbReference type="GO" id="GO:0004807">
    <property type="term" value="F:triose-phosphate isomerase activity"/>
    <property type="evidence" value="ECO:0007669"/>
    <property type="project" value="UniProtKB-UniRule"/>
</dbReference>
<evidence type="ECO:0000256" key="6">
    <source>
        <dbReference type="ARBA" id="ARBA00022490"/>
    </source>
</evidence>
<comment type="catalytic activity">
    <reaction evidence="9 10">
        <text>D-glyceraldehyde 3-phosphate = dihydroxyacetone phosphate</text>
        <dbReference type="Rhea" id="RHEA:18585"/>
        <dbReference type="ChEBI" id="CHEBI:57642"/>
        <dbReference type="ChEBI" id="CHEBI:59776"/>
        <dbReference type="EC" id="5.3.1.1"/>
    </reaction>
</comment>
<dbReference type="STRING" id="1650663.GCA_001486665_01698"/>
<comment type="pathway">
    <text evidence="9 10">Carbohydrate biosynthesis; gluconeogenesis.</text>
</comment>
<dbReference type="Gene3D" id="3.20.20.70">
    <property type="entry name" value="Aldolase class I"/>
    <property type="match status" value="1"/>
</dbReference>
<dbReference type="GO" id="GO:0046166">
    <property type="term" value="P:glyceraldehyde-3-phosphate biosynthetic process"/>
    <property type="evidence" value="ECO:0007669"/>
    <property type="project" value="TreeGrafter"/>
</dbReference>
<evidence type="ECO:0000256" key="9">
    <source>
        <dbReference type="HAMAP-Rule" id="MF_00147"/>
    </source>
</evidence>
<evidence type="ECO:0000256" key="2">
    <source>
        <dbReference type="ARBA" id="ARBA00007422"/>
    </source>
</evidence>
<name>A0A4R1R7P0_9FIRM</name>
<feature type="binding site" evidence="9">
    <location>
        <begin position="13"/>
        <end position="15"/>
    </location>
    <ligand>
        <name>substrate</name>
    </ligand>
</feature>
<protein>
    <recommendedName>
        <fullName evidence="4 9">Triosephosphate isomerase</fullName>
        <shortName evidence="9">TIM</shortName>
        <shortName evidence="9">TPI</shortName>
        <ecNumber evidence="3 9">5.3.1.1</ecNumber>
    </recommendedName>
    <alternativeName>
        <fullName evidence="9">Triose-phosphate isomerase</fullName>
    </alternativeName>
</protein>
<dbReference type="FunFam" id="3.20.20.70:FF:000016">
    <property type="entry name" value="Triosephosphate isomerase"/>
    <property type="match status" value="1"/>
</dbReference>
<feature type="active site" description="Proton acceptor" evidence="9">
    <location>
        <position position="170"/>
    </location>
</feature>
<dbReference type="EMBL" id="SLUM01000001">
    <property type="protein sequence ID" value="TCL61645.1"/>
    <property type="molecule type" value="Genomic_DNA"/>
</dbReference>